<evidence type="ECO:0000256" key="1">
    <source>
        <dbReference type="ARBA" id="ARBA00004141"/>
    </source>
</evidence>
<reference evidence="8 9" key="1">
    <citation type="submission" date="2021-01" db="EMBL/GenBank/DDBJ databases">
        <title>Belnapia mucosa sp. nov. and Belnapia arida sp. nov., isolated from the Tabernas Desert (Almeria, Spain).</title>
        <authorList>
            <person name="Molina-Menor E."/>
            <person name="Vidal-Verdu A."/>
            <person name="Calonge A."/>
            <person name="Satari L."/>
            <person name="Pereto J."/>
            <person name="Porcar M."/>
        </authorList>
    </citation>
    <scope>NUCLEOTIDE SEQUENCE [LARGE SCALE GENOMIC DNA]</scope>
    <source>
        <strain evidence="8 9">T18</strain>
    </source>
</reference>
<evidence type="ECO:0000256" key="2">
    <source>
        <dbReference type="ARBA" id="ARBA00022475"/>
    </source>
</evidence>
<dbReference type="PROSITE" id="PS51257">
    <property type="entry name" value="PROKAR_LIPOPROTEIN"/>
    <property type="match status" value="1"/>
</dbReference>
<keyword evidence="2" id="KW-1003">Cell membrane</keyword>
<dbReference type="Gene3D" id="1.10.357.140">
    <property type="entry name" value="UbiA prenyltransferase"/>
    <property type="match status" value="1"/>
</dbReference>
<organism evidence="8 9">
    <name type="scientific">Belnapia arida</name>
    <dbReference type="NCBI Taxonomy" id="2804533"/>
    <lineage>
        <taxon>Bacteria</taxon>
        <taxon>Pseudomonadati</taxon>
        <taxon>Pseudomonadota</taxon>
        <taxon>Alphaproteobacteria</taxon>
        <taxon>Acetobacterales</taxon>
        <taxon>Roseomonadaceae</taxon>
        <taxon>Belnapia</taxon>
    </lineage>
</organism>
<keyword evidence="4 7" id="KW-1133">Transmembrane helix</keyword>
<feature type="transmembrane region" description="Helical" evidence="7">
    <location>
        <begin position="269"/>
        <end position="290"/>
    </location>
</feature>
<gene>
    <name evidence="8" type="primary">chlG</name>
    <name evidence="8" type="ORF">JMJ56_14035</name>
</gene>
<keyword evidence="5 7" id="KW-0472">Membrane</keyword>
<dbReference type="Pfam" id="PF01040">
    <property type="entry name" value="UbiA"/>
    <property type="match status" value="1"/>
</dbReference>
<comment type="caution">
    <text evidence="8">The sequence shown here is derived from an EMBL/GenBank/DDBJ whole genome shotgun (WGS) entry which is preliminary data.</text>
</comment>
<name>A0ABS1U395_9PROT</name>
<feature type="transmembrane region" description="Helical" evidence="7">
    <location>
        <begin position="94"/>
        <end position="127"/>
    </location>
</feature>
<keyword evidence="6" id="KW-0149">Chlorophyll biosynthesis</keyword>
<comment type="subcellular location">
    <subcellularLocation>
        <location evidence="1">Membrane</location>
        <topology evidence="1">Multi-pass membrane protein</topology>
    </subcellularLocation>
</comment>
<dbReference type="NCBIfam" id="NF005742">
    <property type="entry name" value="PRK07566.1"/>
    <property type="match status" value="1"/>
</dbReference>
<accession>A0ABS1U395</accession>
<feature type="transmembrane region" description="Helical" evidence="7">
    <location>
        <begin position="240"/>
        <end position="257"/>
    </location>
</feature>
<dbReference type="CDD" id="cd13958">
    <property type="entry name" value="PT_UbiA_chlorophyll"/>
    <property type="match status" value="1"/>
</dbReference>
<protein>
    <submittedName>
        <fullName evidence="8">Chlorophyll synthase ChlG</fullName>
    </submittedName>
</protein>
<evidence type="ECO:0000256" key="5">
    <source>
        <dbReference type="ARBA" id="ARBA00023136"/>
    </source>
</evidence>
<dbReference type="EMBL" id="JAETWB010000005">
    <property type="protein sequence ID" value="MBL6079133.1"/>
    <property type="molecule type" value="Genomic_DNA"/>
</dbReference>
<proteinExistence type="predicted"/>
<dbReference type="InterPro" id="IPR006372">
    <property type="entry name" value="Chl_synth"/>
</dbReference>
<dbReference type="NCBIfam" id="TIGR01476">
    <property type="entry name" value="chlor_syn_BchG"/>
    <property type="match status" value="1"/>
</dbReference>
<keyword evidence="9" id="KW-1185">Reference proteome</keyword>
<keyword evidence="3 7" id="KW-0812">Transmembrane</keyword>
<evidence type="ECO:0000313" key="8">
    <source>
        <dbReference type="EMBL" id="MBL6079133.1"/>
    </source>
</evidence>
<dbReference type="InterPro" id="IPR000537">
    <property type="entry name" value="UbiA_prenyltransferase"/>
</dbReference>
<evidence type="ECO:0000256" key="4">
    <source>
        <dbReference type="ARBA" id="ARBA00022989"/>
    </source>
</evidence>
<feature type="transmembrane region" description="Helical" evidence="7">
    <location>
        <begin position="20"/>
        <end position="39"/>
    </location>
</feature>
<dbReference type="InterPro" id="IPR044878">
    <property type="entry name" value="UbiA_sf"/>
</dbReference>
<dbReference type="InterPro" id="IPR050475">
    <property type="entry name" value="Prenyltransferase_related"/>
</dbReference>
<dbReference type="PANTHER" id="PTHR42723">
    <property type="entry name" value="CHLOROPHYLL SYNTHASE"/>
    <property type="match status" value="1"/>
</dbReference>
<evidence type="ECO:0000313" key="9">
    <source>
        <dbReference type="Proteomes" id="UP000660885"/>
    </source>
</evidence>
<evidence type="ECO:0000256" key="3">
    <source>
        <dbReference type="ARBA" id="ARBA00022692"/>
    </source>
</evidence>
<dbReference type="RefSeq" id="WP_202832386.1">
    <property type="nucleotide sequence ID" value="NZ_JAETWB010000005.1"/>
</dbReference>
<evidence type="ECO:0000256" key="6">
    <source>
        <dbReference type="ARBA" id="ARBA00023171"/>
    </source>
</evidence>
<dbReference type="PANTHER" id="PTHR42723:SF1">
    <property type="entry name" value="CHLOROPHYLL SYNTHASE, CHLOROPLASTIC"/>
    <property type="match status" value="1"/>
</dbReference>
<sequence length="299" mass="31263">MSDRALRFDPAACLELLKPITWFAPMWAFSCGVVSSGVGGAGRWHVIAAGLLLTGPLVCGTSQAINDWFDRHVDAINEPGRPIPSGRIPGRWGLYIAILWTLVSLAVATVLGVWGFAATVLGLALAWAYSAPPLRLKANGWWGNAACGACYEGLPWITGAAVLGAAAPDGRVLAIAALYSIGAHGIMTLNDFKSVEGDARMGVGSLPVKLGVEPAAQLACVVMAVPQVVVVALLLSWGSAWQAGAIGLLLAVQLWLMQKLLADPRGKAPWYNGTGTTLYVLGMLFAAFAIRSPLGPVLP</sequence>
<evidence type="ECO:0000256" key="7">
    <source>
        <dbReference type="SAM" id="Phobius"/>
    </source>
</evidence>
<dbReference type="Proteomes" id="UP000660885">
    <property type="component" value="Unassembled WGS sequence"/>
</dbReference>